<proteinExistence type="predicted"/>
<name>A0A9P0L1S6_ACAOB</name>
<organism evidence="1 2">
    <name type="scientific">Acanthoscelides obtectus</name>
    <name type="common">Bean weevil</name>
    <name type="synonym">Bruchus obtectus</name>
    <dbReference type="NCBI Taxonomy" id="200917"/>
    <lineage>
        <taxon>Eukaryota</taxon>
        <taxon>Metazoa</taxon>
        <taxon>Ecdysozoa</taxon>
        <taxon>Arthropoda</taxon>
        <taxon>Hexapoda</taxon>
        <taxon>Insecta</taxon>
        <taxon>Pterygota</taxon>
        <taxon>Neoptera</taxon>
        <taxon>Endopterygota</taxon>
        <taxon>Coleoptera</taxon>
        <taxon>Polyphaga</taxon>
        <taxon>Cucujiformia</taxon>
        <taxon>Chrysomeloidea</taxon>
        <taxon>Chrysomelidae</taxon>
        <taxon>Bruchinae</taxon>
        <taxon>Bruchini</taxon>
        <taxon>Acanthoscelides</taxon>
    </lineage>
</organism>
<evidence type="ECO:0000313" key="1">
    <source>
        <dbReference type="EMBL" id="CAH1987627.1"/>
    </source>
</evidence>
<evidence type="ECO:0000313" key="2">
    <source>
        <dbReference type="Proteomes" id="UP001152888"/>
    </source>
</evidence>
<keyword evidence="2" id="KW-1185">Reference proteome</keyword>
<gene>
    <name evidence="1" type="ORF">ACAOBT_LOCUS17960</name>
</gene>
<comment type="caution">
    <text evidence="1">The sequence shown here is derived from an EMBL/GenBank/DDBJ whole genome shotgun (WGS) entry which is preliminary data.</text>
</comment>
<dbReference type="Proteomes" id="UP001152888">
    <property type="component" value="Unassembled WGS sequence"/>
</dbReference>
<dbReference type="AlphaFoldDB" id="A0A9P0L1S6"/>
<reference evidence="1" key="1">
    <citation type="submission" date="2022-03" db="EMBL/GenBank/DDBJ databases">
        <authorList>
            <person name="Sayadi A."/>
        </authorList>
    </citation>
    <scope>NUCLEOTIDE SEQUENCE</scope>
</reference>
<sequence>MFTILSALALLESVDMKSPRSVLRTYHFTNPGQPGMRMLCKELYLYLY</sequence>
<protein>
    <submittedName>
        <fullName evidence="1">Uncharacterized protein</fullName>
    </submittedName>
</protein>
<dbReference type="EMBL" id="CAKOFQ010007022">
    <property type="protein sequence ID" value="CAH1987627.1"/>
    <property type="molecule type" value="Genomic_DNA"/>
</dbReference>
<accession>A0A9P0L1S6</accession>